<name>X1K5K7_9ZZZZ</name>
<proteinExistence type="predicted"/>
<reference evidence="1" key="1">
    <citation type="journal article" date="2014" name="Front. Microbiol.">
        <title>High frequency of phylogenetically diverse reductive dehalogenase-homologous genes in deep subseafloor sedimentary metagenomes.</title>
        <authorList>
            <person name="Kawai M."/>
            <person name="Futagami T."/>
            <person name="Toyoda A."/>
            <person name="Takaki Y."/>
            <person name="Nishi S."/>
            <person name="Hori S."/>
            <person name="Arai W."/>
            <person name="Tsubouchi T."/>
            <person name="Morono Y."/>
            <person name="Uchiyama I."/>
            <person name="Ito T."/>
            <person name="Fujiyama A."/>
            <person name="Inagaki F."/>
            <person name="Takami H."/>
        </authorList>
    </citation>
    <scope>NUCLEOTIDE SEQUENCE</scope>
    <source>
        <strain evidence="1">Expedition CK06-06</strain>
    </source>
</reference>
<dbReference type="EMBL" id="BARU01040230">
    <property type="protein sequence ID" value="GAH88925.1"/>
    <property type="molecule type" value="Genomic_DNA"/>
</dbReference>
<gene>
    <name evidence="1" type="ORF">S03H2_62227</name>
</gene>
<comment type="caution">
    <text evidence="1">The sequence shown here is derived from an EMBL/GenBank/DDBJ whole genome shotgun (WGS) entry which is preliminary data.</text>
</comment>
<feature type="non-terminal residue" evidence="1">
    <location>
        <position position="1"/>
    </location>
</feature>
<sequence length="33" mass="3288">CGGLTEEAVKVILGGPMMGIAIADLTTPVGILF</sequence>
<accession>X1K5K7</accession>
<evidence type="ECO:0000313" key="1">
    <source>
        <dbReference type="EMBL" id="GAH88925.1"/>
    </source>
</evidence>
<dbReference type="AlphaFoldDB" id="X1K5K7"/>
<protein>
    <submittedName>
        <fullName evidence="1">Uncharacterized protein</fullName>
    </submittedName>
</protein>
<organism evidence="1">
    <name type="scientific">marine sediment metagenome</name>
    <dbReference type="NCBI Taxonomy" id="412755"/>
    <lineage>
        <taxon>unclassified sequences</taxon>
        <taxon>metagenomes</taxon>
        <taxon>ecological metagenomes</taxon>
    </lineage>
</organism>